<comment type="catalytic activity">
    <reaction evidence="2">
        <text>2 GTP = 3',3'-c-di-GMP + 2 diphosphate</text>
        <dbReference type="Rhea" id="RHEA:24898"/>
        <dbReference type="ChEBI" id="CHEBI:33019"/>
        <dbReference type="ChEBI" id="CHEBI:37565"/>
        <dbReference type="ChEBI" id="CHEBI:58805"/>
        <dbReference type="EC" id="2.7.7.65"/>
    </reaction>
</comment>
<dbReference type="PANTHER" id="PTHR45138">
    <property type="entry name" value="REGULATORY COMPONENTS OF SENSORY TRANSDUCTION SYSTEM"/>
    <property type="match status" value="1"/>
</dbReference>
<dbReference type="InterPro" id="IPR029787">
    <property type="entry name" value="Nucleotide_cyclase"/>
</dbReference>
<feature type="transmembrane region" description="Helical" evidence="3">
    <location>
        <begin position="78"/>
        <end position="97"/>
    </location>
</feature>
<evidence type="ECO:0000313" key="5">
    <source>
        <dbReference type="EMBL" id="MBE0370129.1"/>
    </source>
</evidence>
<dbReference type="SMART" id="SM00267">
    <property type="entry name" value="GGDEF"/>
    <property type="match status" value="1"/>
</dbReference>
<evidence type="ECO:0000256" key="3">
    <source>
        <dbReference type="SAM" id="Phobius"/>
    </source>
</evidence>
<dbReference type="RefSeq" id="WP_192509296.1">
    <property type="nucleotide sequence ID" value="NZ_AQGV01000015.1"/>
</dbReference>
<feature type="domain" description="GGDEF" evidence="4">
    <location>
        <begin position="209"/>
        <end position="335"/>
    </location>
</feature>
<dbReference type="PANTHER" id="PTHR45138:SF9">
    <property type="entry name" value="DIGUANYLATE CYCLASE DGCM-RELATED"/>
    <property type="match status" value="1"/>
</dbReference>
<sequence>MNTKLQFGIDQLFKQQPVLMNRYPRYAAAVVFITALLLCYFPIKYALNAQWMLAISVVIIISVLLITGVRLLKKPLNVFNSVLIGVVEGMMLMYLASSSPLAAAIWLPAFLVALFLLFPFKVACGFAFFYWLTLSTSFISQLDFEIALRSTLSSCIVMMLTAVIVKIYNDAIGTAEGLATTDVLTGALNRRTMLNVLHKEHERVARYGQTCCLVMIDLDNFKMLNDTYGHSSGDELLIRFVKLMHESIRKNDTLFRLGGDEFMLVLPCLQIADAYAFVSRLQKIVPQVVNYKTVELGMSFGVCEMSESDTINELIHNADIALYQNKLSRKANTQL</sequence>
<dbReference type="PROSITE" id="PS50887">
    <property type="entry name" value="GGDEF"/>
    <property type="match status" value="1"/>
</dbReference>
<dbReference type="SUPFAM" id="SSF55073">
    <property type="entry name" value="Nucleotide cyclase"/>
    <property type="match status" value="1"/>
</dbReference>
<organism evidence="5 6">
    <name type="scientific">Pseudoalteromonas aurantia 208</name>
    <dbReference type="NCBI Taxonomy" id="1314867"/>
    <lineage>
        <taxon>Bacteria</taxon>
        <taxon>Pseudomonadati</taxon>
        <taxon>Pseudomonadota</taxon>
        <taxon>Gammaproteobacteria</taxon>
        <taxon>Alteromonadales</taxon>
        <taxon>Pseudoalteromonadaceae</taxon>
        <taxon>Pseudoalteromonas</taxon>
    </lineage>
</organism>
<feature type="transmembrane region" description="Helical" evidence="3">
    <location>
        <begin position="103"/>
        <end position="134"/>
    </location>
</feature>
<keyword evidence="6" id="KW-1185">Reference proteome</keyword>
<dbReference type="InterPro" id="IPR050469">
    <property type="entry name" value="Diguanylate_Cyclase"/>
</dbReference>
<gene>
    <name evidence="5" type="ORF">PAUR_b0090</name>
</gene>
<dbReference type="CDD" id="cd01949">
    <property type="entry name" value="GGDEF"/>
    <property type="match status" value="1"/>
</dbReference>
<feature type="transmembrane region" description="Helical" evidence="3">
    <location>
        <begin position="49"/>
        <end position="71"/>
    </location>
</feature>
<name>A0ABR9EI90_9GAMM</name>
<accession>A0ABR9EI90</accession>
<dbReference type="EMBL" id="AQGV01000015">
    <property type="protein sequence ID" value="MBE0370129.1"/>
    <property type="molecule type" value="Genomic_DNA"/>
</dbReference>
<dbReference type="InterPro" id="IPR043128">
    <property type="entry name" value="Rev_trsase/Diguanyl_cyclase"/>
</dbReference>
<feature type="transmembrane region" description="Helical" evidence="3">
    <location>
        <begin position="23"/>
        <end position="43"/>
    </location>
</feature>
<dbReference type="Pfam" id="PF00990">
    <property type="entry name" value="GGDEF"/>
    <property type="match status" value="1"/>
</dbReference>
<keyword evidence="3" id="KW-0812">Transmembrane</keyword>
<evidence type="ECO:0000313" key="6">
    <source>
        <dbReference type="Proteomes" id="UP000615755"/>
    </source>
</evidence>
<evidence type="ECO:0000259" key="4">
    <source>
        <dbReference type="PROSITE" id="PS50887"/>
    </source>
</evidence>
<proteinExistence type="predicted"/>
<dbReference type="Gene3D" id="3.30.70.270">
    <property type="match status" value="1"/>
</dbReference>
<dbReference type="Proteomes" id="UP000615755">
    <property type="component" value="Unassembled WGS sequence"/>
</dbReference>
<dbReference type="InterPro" id="IPR000160">
    <property type="entry name" value="GGDEF_dom"/>
</dbReference>
<dbReference type="EC" id="2.7.7.65" evidence="1"/>
<evidence type="ECO:0000256" key="2">
    <source>
        <dbReference type="ARBA" id="ARBA00034247"/>
    </source>
</evidence>
<reference evidence="5 6" key="1">
    <citation type="submission" date="2015-03" db="EMBL/GenBank/DDBJ databases">
        <title>Genome sequence of Pseudoalteromonas aurantia.</title>
        <authorList>
            <person name="Xie B.-B."/>
            <person name="Rong J.-C."/>
            <person name="Qin Q.-L."/>
            <person name="Zhang Y.-Z."/>
        </authorList>
    </citation>
    <scope>NUCLEOTIDE SEQUENCE [LARGE SCALE GENOMIC DNA]</scope>
    <source>
        <strain evidence="5 6">208</strain>
    </source>
</reference>
<keyword evidence="3" id="KW-0472">Membrane</keyword>
<evidence type="ECO:0000256" key="1">
    <source>
        <dbReference type="ARBA" id="ARBA00012528"/>
    </source>
</evidence>
<keyword evidence="3" id="KW-1133">Transmembrane helix</keyword>
<protein>
    <recommendedName>
        <fullName evidence="1">diguanylate cyclase</fullName>
        <ecNumber evidence="1">2.7.7.65</ecNumber>
    </recommendedName>
</protein>
<dbReference type="NCBIfam" id="TIGR00254">
    <property type="entry name" value="GGDEF"/>
    <property type="match status" value="1"/>
</dbReference>
<comment type="caution">
    <text evidence="5">The sequence shown here is derived from an EMBL/GenBank/DDBJ whole genome shotgun (WGS) entry which is preliminary data.</text>
</comment>